<gene>
    <name evidence="2" type="ORF">SNAT2548_LOCUS13565</name>
</gene>
<dbReference type="EMBL" id="CAJNDS010001446">
    <property type="protein sequence ID" value="CAE7260013.1"/>
    <property type="molecule type" value="Genomic_DNA"/>
</dbReference>
<evidence type="ECO:0000256" key="1">
    <source>
        <dbReference type="SAM" id="MobiDB-lite"/>
    </source>
</evidence>
<feature type="region of interest" description="Disordered" evidence="1">
    <location>
        <begin position="1497"/>
        <end position="1520"/>
    </location>
</feature>
<keyword evidence="3" id="KW-1185">Reference proteome</keyword>
<dbReference type="Proteomes" id="UP000604046">
    <property type="component" value="Unassembled WGS sequence"/>
</dbReference>
<evidence type="ECO:0000313" key="2">
    <source>
        <dbReference type="EMBL" id="CAE7260013.1"/>
    </source>
</evidence>
<comment type="caution">
    <text evidence="2">The sequence shown here is derived from an EMBL/GenBank/DDBJ whole genome shotgun (WGS) entry which is preliminary data.</text>
</comment>
<protein>
    <submittedName>
        <fullName evidence="2">Uncharacterized protein</fullName>
    </submittedName>
</protein>
<dbReference type="OrthoDB" id="436833at2759"/>
<evidence type="ECO:0000313" key="3">
    <source>
        <dbReference type="Proteomes" id="UP000604046"/>
    </source>
</evidence>
<organism evidence="2 3">
    <name type="scientific">Symbiodinium natans</name>
    <dbReference type="NCBI Taxonomy" id="878477"/>
    <lineage>
        <taxon>Eukaryota</taxon>
        <taxon>Sar</taxon>
        <taxon>Alveolata</taxon>
        <taxon>Dinophyceae</taxon>
        <taxon>Suessiales</taxon>
        <taxon>Symbiodiniaceae</taxon>
        <taxon>Symbiodinium</taxon>
    </lineage>
</organism>
<feature type="compositionally biased region" description="Polar residues" evidence="1">
    <location>
        <begin position="1504"/>
        <end position="1516"/>
    </location>
</feature>
<name>A0A812MA92_9DINO</name>
<sequence>MLGQCFCGALLTALDFTQLGTSLPARSLAHSGLSLLALDLLNSGPSSPPQSSGRLDLASLVLDLAHLEMPPPPQHSSCTGASASPCSIAQLDSPMLALDLLHLGSLTSLHSRARSDMPVLTSDAALLGLTLLVHSSVCADSLVSVPSSGIPEVPTSSRSLSRSGLLSAVCDAAHLEFTLSLKSFHRFGMSSSVFGAARLDLLFFVPDLGGFGAALPLRSPSWLGATLSLFKVTRLGTFLFILETSTTGSVLPLHGPAQLDFGSLLFGVQRLGALLLVPDPLHLGPPLLLQSRAWLELSSPAAGFCKMGLPVPAPDSASSEALLPPRSLVRLDLVALASAFGHAGLLLSMRCLGHAGSVSSVMSCGRPGLATPALDAAQTDAAPLARSCAQSELSLPAAGLLCPETSLLLCDFGTVGALLLTRGLACLGPCIAVLDCARSEFALPLRSSSLTHAPGCLGLLVFMMDLANLGSSPFLQSPGQLGLLAFACFFAATGFSPLLQSTGRLDVLLLALQFAHVSLSPPVRSSARVELAAPALDFLHSGALLLPHSFAQTGFSASLPSVLQSGSLASVLEPAAMESLLSIHSLCQLGTPTFVSAFACAESLLSSHGPSRLGLLLLALSLGRSGPSLTASDLLHLGPLPSLQAASRCGFALTVVGRARLEMSASTPDFVQFGLLLMARSFTCSGSALLVLNVVNLGTPSTLRSLAYLLFDLAQVSQFWTFASEMGLAPSLPSSSCTGFLLLALDVGLPESFVLAHNAQRTEASIPTSGLSCLGLAVLPLDHSSAGVLPPSHNLECLDASIAIHGLARSDALLLSSDHLSLDLLLLLHSSAQSGFAASASDFLALESSLALHDCACSDSPPLVFGRTRAETPTLMLDLVHAGSCMPARSFARFDPAFLLVSMVWPGSLPSLFDLACLEVLLAPRSLTRAGFTLATSDNVAAGFAASLQSPSCLGVGLLVFSAVRLGFSPAVSDCTLLGLSLIIHSFARCGAAASVLDFLHSDLTASARSAACLGPAASLLDSALFGASIFLRSHAKLDLLPPVISAVVCLNRLGIFLIWFEPLGESTAAVCISLPFHSFVRCGLAFLLFGSSCCDALVLTVDFMQAGSLALLRSLAHSGSAPMLVEFAQLEASLPARSLSCIDVATSTSSLFRFDAFASALDLLRLGSSLSLHAPSRAELSASVSGCVCLGSFLSLPDCGIVGPAPLLACDFAHSDMAVPPRAATRLEALLLLMSCLRVGLPLPILDSGFLGTVLPVHRFAKLDFMPALFGGCCLEASFVVLDLASMEPPLFIRSAVRSESITPIPGFMSPGSLPFSQRPARTGFPFLSFGAAASGLPLSLLDCIQLGIPSALQSLSKPDLSVLPVDLSCTGSPSSIRQLARPGSGVPISGHTRLDALTAVPDFLHLGTPLLLRASARTGFATAASGCTCTGMLLLIPHDVHLGPMLLTHSGFQLEAALLIFGLVRLDSFVPAMDSAAPGSVLLARSFAQIELSTPPPEAVRSGTSSSAPDLTSPGSPPMLRSLARSASALPVCDAVQLGPVLFPRSLAQSEPVIPLTGAACLESPMPLRSFSHMEAGLFVLAFVQAGSALLPRSPGHVGPAAPALQSLRLDPALVLQSMGWSGLSLLAAGLACAGFCAAVPDLVQLEVSLPTRSSGHPGIPVLVSSLAGVGPPSPLKCLAWPGFSAPLSGRASFEPSPFALEEVTLGLSPSPRSFVCSGAAVLALDGYRAGSLAPLQSPSHLDVSATASDSVRLDVLLSALDLLHLDSSPALQGFSCCGLALPVSSSIKSGPFLPLQAALCMGFVVSVSGANCLEVSTSAPDPTHLGLAMSVRSTGQLGSLTLASSILRLGSSVLMSDSALMEFLPTLHGSTRLGSSSPALSRATLGVLLPVAELSQIGFPLVLRSYSRVESVPSVLMIAQMDLLLASTFLYFFLAEHVSAFLFLLPTLHIQARLLFFCAFKGKLGCASLRFGIFTSRKFCTGPELRPGWSLVTRIRLCLPWNFSTHSQLQSGCLSMVPFGSSQTDASLSALCSCQSGLSLPARNSLRSEVSLLAVGLGRLGSVALVPDTATAGVVSLLHSVSCLGIFLSTPGFAWTEALAAILDSASYGSLLSVRSSVQVASAPLVFGAGCVGLPPSALDSGSSEALSMVQSLLWMESSPLAMGFANTGPFLSALGACLLGPPPPLKSRSRIDASLLLVEHTLPGSSLLLQSFTWAGPLLSVFGLSCGALLLASDLLCSGLPLLLRGSGCMDSAMLTWGVARSGIPVAVLELSTCGSVLAIRNSGRLGLSLLLAGNAKPELPMFPVDVAFADALLLPQSHSRVGIVLLLLDLASAEPSLMLRSHCRPGSVVLASGSMRSDPASVVPGLCGLGSLSLLQSFACLDFILSPLDHADSELPLPVKSCGCTGSLMSLCGSLCSGPSLLLLDSLEPELATFIQSPSQADVVLFALDFVDFDASLLLQTGLPVAQFVDFGSSSLLHRSHACVGLAAPVSSVGNPGPLLPIHGFVRMGAPLLTYGVAEIRSDAAIQDTVFVKGAMLIDFTLSVLGVAWSDMLSFVSGLFNPDVPLLLRVRGRFSNTRAVILTSKHHLLLARVVLHGTTGTGFGFPAPGQLDDTARTGASLVLLSWTSTGSTLLLRSLFRTDLLALVLSFASAGSCLPIRVWPALLLLVADLANIGPSVLARAALQADFRTSCVGKARVGRSIFLVDSMSMGSSTLTRSSSRIASLSLLELIHSGSVMLSREHACAEFLLFTVGGLTSELTLLLLDHAAADSSLLARNMARVDTSPLLWGRCRSEVPMPTTDFMEAGLPVPTRQFVRIESSFLAARMAQLDLALLLLDCVSAGLSTSFRSWAQTDLAMSSPDFADIGSSTSLQTSLQAGSFMLASGILRADSLSPAADFTGLEASLLTRTFARADSPTSATRAFRLELCTFVVDSTTTGSMLPARQCGRPGPPLLAVGVLRAGQQFETGSCLPIRGFARTGSPPSISYCARSESCLSVLDSLTSGPLFSMQSVACVGFVVPVFDLLHPGPLPPSRSLAWLESQLPLLDSAQLGSFVLARSFSRMGPPLLPAGLVRFDLFPSAPDALQTGPAVLLQTLAHLSSATSALGFSHTGPASFPQSLLQAESPPTASGLCCLEPLLVALDFSCFGLLLLMRQLVRMELLTALCSAARPESSTSALDLLHLGLLLFLQSFLRLGLVPLVSKASQPGPLLLSRSLARVDAALLTLGGIKPELSLPVPDFVGFGASPALQTLAQLGLSSLACGMARFGMLTLALDSLHLDLSLFLQSFACLGLFLPILDFSQTDSTPSSRSRLCTGAAVVVFGLARPGLVLIVPSFSSSDSVLFLRNSACLATLMPSVGLTWFGLLPLVLDCVEMGSSPFLRAALRLGAPTSSTGTCNFGGAMPTLDYTNLASLMSTRHHACRLYDAPHGWDRRQAFLDCHAFQCILMCGMTKPGAAVFVLDVGIFGPSPFLRSSGCFEVAVSVAGISNIGSPPLSHSRPYLEATMSTSGCSRAGTVPPALDSLHLGSLPMLRSFACAGLALAVPQLASLGSPSLLRSSARPGMLPPFFGRAALEKFLPVLDCSHSESALLARQSACLDPAPTACGLARLGMLPTACDFTKLSSPMLTQGFARSSSMPVLLSLSRTGLPALVLDFLCLGPFLSLRRPSCCGPSSPPCGMLKLDTLMVAVDAKRSGFFPLLQSPVRPGPCALLVGAACLEMPTSVPDSLHLGSLLLLRSSAQSAFVLPACGFQNPGPLLTPRHSSRLELTIPVPGTCKPGLLPSNLDFASLDALPLLHCHTRLELSLPAFGRSNAGSLPSILTVASSDTFLLSHGFCRLVLMLTACGLSRLDASVSALDPSQPGLSLMLRRHARSDFVSTVLGNARVEALPSVLDSSYTGSFPSAQNLVRIGSSVLLIGLGCFGSSPVAPDSLQPEFLLTLRSFSQSDASLSVPRSANPGFFLSTLDAGFVESSLLSKRPAWPGLPFPVISALRVGSLLSTPDFAHFSPALVLRSLVLIPCAEGAECMVLRCLQRTIEPVEMLVSAIAALTVFGHFRTSACLVCALRLGATYGGCLSKACCPFVMRGSQRENRDPWRFAGHVDSGALSLHFQALAQRLRFWILLVVGSGNIRKLRMPMGIACSESTSAVQQNVYPGSALHFNGASNYIYYDTGATELRVHAGGLKRMSISSAGGSLHGTWSSESIISASDQRLKRRIEPLDRALAARAMQRTSSEKAGSEGESDRAKAVGWLLRELRPVSYYFKEGPDAKYVRRASAEDKAWCCSAHFMLKSNLGACMWLLWRLPKRPPHQRLATRGAKILRWECDTPLAREMAAYPEANDFLCFCLERNGEFSKRDWLASLTLLTVRKRFSTSLPQFQEYSQLLVSKADLHFQDSVHLLLHRYGVLGYAPAVWRLLPLMVARVPLMRTLVHDEHAWASLGNALCDRAQEFALPDLAMYAWGLAAVDRVSPSEVVILKQSVRRLLLGQSLPESSHNLCILLKAVGKLTPDDRRFLEWLLLLMLEAMETRAISFAAQGVTGIWAALGMLKWRPEDGMLEVLCEESRRLRLDHTFNQDMAAELAKALLILDVDDARPVYQVADYVARRGLSLRADTLLVLAEFFAARQVNHDLAWKRLGVRAQQRGVDLRLHDIDRLVAAFRRAGRGNQRIYGMLSLFLRLREDQAKYGAA</sequence>
<proteinExistence type="predicted"/>
<reference evidence="2" key="1">
    <citation type="submission" date="2021-02" db="EMBL/GenBank/DDBJ databases">
        <authorList>
            <person name="Dougan E. K."/>
            <person name="Rhodes N."/>
            <person name="Thang M."/>
            <person name="Chan C."/>
        </authorList>
    </citation>
    <scope>NUCLEOTIDE SEQUENCE</scope>
</reference>
<accession>A0A812MA92</accession>